<evidence type="ECO:0000259" key="5">
    <source>
        <dbReference type="PROSITE" id="PS50053"/>
    </source>
</evidence>
<evidence type="ECO:0000259" key="4">
    <source>
        <dbReference type="PROSITE" id="PS50030"/>
    </source>
</evidence>
<dbReference type="AlphaFoldDB" id="K7FPR8"/>
<dbReference type="Gene3D" id="3.10.20.90">
    <property type="entry name" value="Phosphatidylinositol 3-kinase Catalytic Subunit, Chain A, domain 1"/>
    <property type="match status" value="1"/>
</dbReference>
<dbReference type="Gene3D" id="1.10.260.100">
    <property type="match status" value="1"/>
</dbReference>
<feature type="region of interest" description="Disordered" evidence="3">
    <location>
        <begin position="1"/>
        <end position="30"/>
    </location>
</feature>
<comment type="subcellular location">
    <subcellularLocation>
        <location evidence="1">Cytoplasm</location>
    </subcellularLocation>
</comment>
<dbReference type="Pfam" id="PF00240">
    <property type="entry name" value="ubiquitin"/>
    <property type="match status" value="1"/>
</dbReference>
<dbReference type="CDD" id="cd01808">
    <property type="entry name" value="Ubl_PLICs"/>
    <property type="match status" value="1"/>
</dbReference>
<protein>
    <submittedName>
        <fullName evidence="6">Ubiquilin-2-like</fullName>
    </submittedName>
</protein>
<reference evidence="6" key="3">
    <citation type="submission" date="2025-08" db="UniProtKB">
        <authorList>
            <consortium name="Ensembl"/>
        </authorList>
    </citation>
    <scope>IDENTIFICATION</scope>
</reference>
<dbReference type="SUPFAM" id="SSF54236">
    <property type="entry name" value="Ubiquitin-like"/>
    <property type="match status" value="1"/>
</dbReference>
<dbReference type="eggNOG" id="KOG0010">
    <property type="taxonomic scope" value="Eukaryota"/>
</dbReference>
<dbReference type="Gene3D" id="1.10.8.10">
    <property type="entry name" value="DNA helicase RuvA subunit, C-terminal domain"/>
    <property type="match status" value="1"/>
</dbReference>
<feature type="region of interest" description="Disordered" evidence="3">
    <location>
        <begin position="480"/>
        <end position="518"/>
    </location>
</feature>
<dbReference type="Pfam" id="PF00627">
    <property type="entry name" value="UBA"/>
    <property type="match status" value="1"/>
</dbReference>
<dbReference type="CDD" id="cd14399">
    <property type="entry name" value="UBA_PLICs"/>
    <property type="match status" value="1"/>
</dbReference>
<dbReference type="GO" id="GO:0006511">
    <property type="term" value="P:ubiquitin-dependent protein catabolic process"/>
    <property type="evidence" value="ECO:0007669"/>
    <property type="project" value="TreeGrafter"/>
</dbReference>
<evidence type="ECO:0000313" key="7">
    <source>
        <dbReference type="Proteomes" id="UP000007267"/>
    </source>
</evidence>
<dbReference type="InterPro" id="IPR000626">
    <property type="entry name" value="Ubiquitin-like_dom"/>
</dbReference>
<evidence type="ECO:0000313" key="6">
    <source>
        <dbReference type="Ensembl" id="ENSPSIP00000010028.1"/>
    </source>
</evidence>
<reference evidence="6" key="4">
    <citation type="submission" date="2025-09" db="UniProtKB">
        <authorList>
            <consortium name="Ensembl"/>
        </authorList>
    </citation>
    <scope>IDENTIFICATION</scope>
</reference>
<dbReference type="PANTHER" id="PTHR10677:SF16">
    <property type="entry name" value="UBIQUILIN-1"/>
    <property type="match status" value="1"/>
</dbReference>
<dbReference type="InterPro" id="IPR006636">
    <property type="entry name" value="STI1_HS-bd"/>
</dbReference>
<accession>K7FPR8</accession>
<feature type="compositionally biased region" description="Acidic residues" evidence="3">
    <location>
        <begin position="488"/>
        <end position="503"/>
    </location>
</feature>
<dbReference type="PROSITE" id="PS50030">
    <property type="entry name" value="UBA"/>
    <property type="match status" value="1"/>
</dbReference>
<evidence type="ECO:0000256" key="3">
    <source>
        <dbReference type="SAM" id="MobiDB-lite"/>
    </source>
</evidence>
<dbReference type="HOGENOM" id="CLU_024293_4_0_1"/>
<proteinExistence type="predicted"/>
<dbReference type="InterPro" id="IPR029071">
    <property type="entry name" value="Ubiquitin-like_domsf"/>
</dbReference>
<feature type="domain" description="UBA" evidence="4">
    <location>
        <begin position="514"/>
        <end position="556"/>
    </location>
</feature>
<dbReference type="SMART" id="SM00165">
    <property type="entry name" value="UBA"/>
    <property type="match status" value="1"/>
</dbReference>
<dbReference type="FunFam" id="3.10.20.90:FF:000095">
    <property type="entry name" value="Ubiquilin 4"/>
    <property type="match status" value="1"/>
</dbReference>
<reference evidence="7" key="1">
    <citation type="submission" date="2011-10" db="EMBL/GenBank/DDBJ databases">
        <authorList>
            <consortium name="Soft-shell Turtle Genome Consortium"/>
        </authorList>
    </citation>
    <scope>NUCLEOTIDE SEQUENCE [LARGE SCALE GENOMIC DNA]</scope>
    <source>
        <strain evidence="7">Daiwa-1</strain>
    </source>
</reference>
<keyword evidence="7" id="KW-1185">Reference proteome</keyword>
<dbReference type="Ensembl" id="ENSPSIT00000010079.1">
    <property type="protein sequence ID" value="ENSPSIP00000010028.1"/>
    <property type="gene ID" value="ENSPSIG00000009083.1"/>
</dbReference>
<dbReference type="SUPFAM" id="SSF46934">
    <property type="entry name" value="UBA-like"/>
    <property type="match status" value="1"/>
</dbReference>
<dbReference type="InterPro" id="IPR015496">
    <property type="entry name" value="Ubiquilin"/>
</dbReference>
<evidence type="ECO:0000256" key="1">
    <source>
        <dbReference type="ARBA" id="ARBA00004496"/>
    </source>
</evidence>
<feature type="domain" description="Ubiquitin-like" evidence="5">
    <location>
        <begin position="38"/>
        <end position="112"/>
    </location>
</feature>
<dbReference type="STRING" id="13735.ENSPSIP00000010028"/>
<sequence>SPQQDQRGAPASPVAMSESRRAPGAKPAAVTVDSSGVLKVTVKTLKQKEQFEVAESSTVRAFKEDIAKRFKTPSDLLVLIFAGKILKDQETLSQHGVRSGFSIHLVIRSPKRPQDHAAPGLLQRVRAAGALRRAGGIISSNLDLNTINNNPFLLGFLIGVTGMSVLGLDPTDMSDFTSEAQEAEVSIQDLMNEVTQNPLVQNLLSNTDLVREVLLSNPQLQQLAQQSPEIHHILHSPDFIREMIEVTSNPATLQEMIRNHDRALSNLESIPGGYSALQQLYSEFEEPMMNAVQAQFDSNTFASLENNPPLSRAGPPARTENRDPLPNPWATRTHRAGDTGSNSPTHDSAGQNFIVLNFGPGAGPGVANPGGVQSLVQHLTGNPEFMQHMESVLSNPTGPAQLLLNNSCVSRGGRARPRDEQAPQLPPELENADIAPLLSSPRAMQALLQIQLGLQTLSTEVPDFILGLGDRDVELELESMEGSLPSSESEEDVSLESDKEDPDGPGGMDQPAPEVRYETQMEQLRTMGFQDRQANLQALIETDGEINAAVEMLTKSEPS</sequence>
<dbReference type="Proteomes" id="UP000007267">
    <property type="component" value="Unassembled WGS sequence"/>
</dbReference>
<dbReference type="SMART" id="SM00213">
    <property type="entry name" value="UBQ"/>
    <property type="match status" value="1"/>
</dbReference>
<feature type="region of interest" description="Disordered" evidence="3">
    <location>
        <begin position="301"/>
        <end position="348"/>
    </location>
</feature>
<dbReference type="SMART" id="SM00727">
    <property type="entry name" value="STI1"/>
    <property type="match status" value="1"/>
</dbReference>
<dbReference type="PANTHER" id="PTHR10677">
    <property type="entry name" value="UBIQUILIN"/>
    <property type="match status" value="1"/>
</dbReference>
<dbReference type="GeneTree" id="ENSGT00940000156437"/>
<dbReference type="Pfam" id="PF23195">
    <property type="entry name" value="UBQLN1"/>
    <property type="match status" value="1"/>
</dbReference>
<dbReference type="InterPro" id="IPR015940">
    <property type="entry name" value="UBA"/>
</dbReference>
<name>K7FPR8_PELSI</name>
<reference evidence="7" key="2">
    <citation type="journal article" date="2013" name="Nat. Genet.">
        <title>The draft genomes of soft-shell turtle and green sea turtle yield insights into the development and evolution of the turtle-specific body plan.</title>
        <authorList>
            <person name="Wang Z."/>
            <person name="Pascual-Anaya J."/>
            <person name="Zadissa A."/>
            <person name="Li W."/>
            <person name="Niimura Y."/>
            <person name="Huang Z."/>
            <person name="Li C."/>
            <person name="White S."/>
            <person name="Xiong Z."/>
            <person name="Fang D."/>
            <person name="Wang B."/>
            <person name="Ming Y."/>
            <person name="Chen Y."/>
            <person name="Zheng Y."/>
            <person name="Kuraku S."/>
            <person name="Pignatelli M."/>
            <person name="Herrero J."/>
            <person name="Beal K."/>
            <person name="Nozawa M."/>
            <person name="Li Q."/>
            <person name="Wang J."/>
            <person name="Zhang H."/>
            <person name="Yu L."/>
            <person name="Shigenobu S."/>
            <person name="Wang J."/>
            <person name="Liu J."/>
            <person name="Flicek P."/>
            <person name="Searle S."/>
            <person name="Wang J."/>
            <person name="Kuratani S."/>
            <person name="Yin Y."/>
            <person name="Aken B."/>
            <person name="Zhang G."/>
            <person name="Irie N."/>
        </authorList>
    </citation>
    <scope>NUCLEOTIDE SEQUENCE [LARGE SCALE GENOMIC DNA]</scope>
    <source>
        <strain evidence="7">Daiwa-1</strain>
    </source>
</reference>
<dbReference type="GO" id="GO:0031593">
    <property type="term" value="F:polyubiquitin modification-dependent protein binding"/>
    <property type="evidence" value="ECO:0007669"/>
    <property type="project" value="TreeGrafter"/>
</dbReference>
<dbReference type="EMBL" id="AGCU01132373">
    <property type="status" value="NOT_ANNOTATED_CDS"/>
    <property type="molecule type" value="Genomic_DNA"/>
</dbReference>
<evidence type="ECO:0000256" key="2">
    <source>
        <dbReference type="ARBA" id="ARBA00022490"/>
    </source>
</evidence>
<dbReference type="PROSITE" id="PS50053">
    <property type="entry name" value="UBIQUITIN_2"/>
    <property type="match status" value="1"/>
</dbReference>
<dbReference type="FunFam" id="1.10.260.100:FF:000001">
    <property type="entry name" value="Ubiquilin 1"/>
    <property type="match status" value="1"/>
</dbReference>
<dbReference type="GO" id="GO:0005829">
    <property type="term" value="C:cytosol"/>
    <property type="evidence" value="ECO:0007669"/>
    <property type="project" value="TreeGrafter"/>
</dbReference>
<keyword evidence="2" id="KW-0963">Cytoplasm</keyword>
<dbReference type="InterPro" id="IPR009060">
    <property type="entry name" value="UBA-like_sf"/>
</dbReference>
<dbReference type="OMA" id="AMGFQDQ"/>
<organism evidence="6 7">
    <name type="scientific">Pelodiscus sinensis</name>
    <name type="common">Chinese softshell turtle</name>
    <name type="synonym">Trionyx sinensis</name>
    <dbReference type="NCBI Taxonomy" id="13735"/>
    <lineage>
        <taxon>Eukaryota</taxon>
        <taxon>Metazoa</taxon>
        <taxon>Chordata</taxon>
        <taxon>Craniata</taxon>
        <taxon>Vertebrata</taxon>
        <taxon>Euteleostomi</taxon>
        <taxon>Archelosauria</taxon>
        <taxon>Testudinata</taxon>
        <taxon>Testudines</taxon>
        <taxon>Cryptodira</taxon>
        <taxon>Trionychia</taxon>
        <taxon>Trionychidae</taxon>
        <taxon>Pelodiscus</taxon>
    </lineage>
</organism>
<feature type="compositionally biased region" description="Polar residues" evidence="3">
    <location>
        <begin position="339"/>
        <end position="348"/>
    </location>
</feature>